<organism evidence="2 3">
    <name type="scientific">Methylobacterium longum</name>
    <dbReference type="NCBI Taxonomy" id="767694"/>
    <lineage>
        <taxon>Bacteria</taxon>
        <taxon>Pseudomonadati</taxon>
        <taxon>Pseudomonadota</taxon>
        <taxon>Alphaproteobacteria</taxon>
        <taxon>Hyphomicrobiales</taxon>
        <taxon>Methylobacteriaceae</taxon>
        <taxon>Methylobacterium</taxon>
    </lineage>
</organism>
<sequence>MRDGRAQREVTLPRAIRGFVYGWAVSASCGALLAFTAGTVLSAILQRHLLEAQQSAQRLVEFNVGEAFGFAASLSLILADPSRRVSLTGPDIAVLLLAALAWFVPEHHGVYLATTLAGAWFLLGGRTDRRRADLGQIWLALSIYELWAKLVFKVAYQVIEVIEVGLIYRIGRLFYGRLGIAGASLNVRDDWSIVILEGCSSFHNLSLTGLIWLSILKIAERAVGPAAFRALGVSACAVVAINFGRILAMLPSHEAYQFWHDGAGSSLVALGSVAAAILPILVCVERDACRLSPRT</sequence>
<feature type="transmembrane region" description="Helical" evidence="1">
    <location>
        <begin position="191"/>
        <end position="215"/>
    </location>
</feature>
<keyword evidence="3" id="KW-1185">Reference proteome</keyword>
<feature type="transmembrane region" description="Helical" evidence="1">
    <location>
        <begin position="85"/>
        <end position="103"/>
    </location>
</feature>
<evidence type="ECO:0008006" key="4">
    <source>
        <dbReference type="Google" id="ProtNLM"/>
    </source>
</evidence>
<name>A0ABT8AYQ6_9HYPH</name>
<dbReference type="PROSITE" id="PS51257">
    <property type="entry name" value="PROKAR_LIPOPROTEIN"/>
    <property type="match status" value="1"/>
</dbReference>
<keyword evidence="1" id="KW-1133">Transmembrane helix</keyword>
<protein>
    <recommendedName>
        <fullName evidence="4">Exosortase/archaeosortase family protein</fullName>
    </recommendedName>
</protein>
<evidence type="ECO:0000313" key="3">
    <source>
        <dbReference type="Proteomes" id="UP001244297"/>
    </source>
</evidence>
<feature type="transmembrane region" description="Helical" evidence="1">
    <location>
        <begin position="227"/>
        <end position="250"/>
    </location>
</feature>
<evidence type="ECO:0000256" key="1">
    <source>
        <dbReference type="SAM" id="Phobius"/>
    </source>
</evidence>
<gene>
    <name evidence="2" type="ORF">QWZ18_28705</name>
</gene>
<feature type="transmembrane region" description="Helical" evidence="1">
    <location>
        <begin position="20"/>
        <end position="45"/>
    </location>
</feature>
<keyword evidence="1" id="KW-0472">Membrane</keyword>
<dbReference type="EMBL" id="JAUFPT010000105">
    <property type="protein sequence ID" value="MDN3574565.1"/>
    <property type="molecule type" value="Genomic_DNA"/>
</dbReference>
<accession>A0ABT8AYQ6</accession>
<dbReference type="Proteomes" id="UP001244297">
    <property type="component" value="Unassembled WGS sequence"/>
</dbReference>
<keyword evidence="1" id="KW-0812">Transmembrane</keyword>
<evidence type="ECO:0000313" key="2">
    <source>
        <dbReference type="EMBL" id="MDN3574565.1"/>
    </source>
</evidence>
<proteinExistence type="predicted"/>
<comment type="caution">
    <text evidence="2">The sequence shown here is derived from an EMBL/GenBank/DDBJ whole genome shotgun (WGS) entry which is preliminary data.</text>
</comment>
<dbReference type="RefSeq" id="WP_238293511.1">
    <property type="nucleotide sequence ID" value="NZ_BPQS01000071.1"/>
</dbReference>
<feature type="transmembrane region" description="Helical" evidence="1">
    <location>
        <begin position="109"/>
        <end position="125"/>
    </location>
</feature>
<feature type="transmembrane region" description="Helical" evidence="1">
    <location>
        <begin position="146"/>
        <end position="171"/>
    </location>
</feature>
<reference evidence="3" key="1">
    <citation type="journal article" date="2019" name="Int. J. Syst. Evol. Microbiol.">
        <title>The Global Catalogue of Microorganisms (GCM) 10K type strain sequencing project: providing services to taxonomists for standard genome sequencing and annotation.</title>
        <authorList>
            <consortium name="The Broad Institute Genomics Platform"/>
            <consortium name="The Broad Institute Genome Sequencing Center for Infectious Disease"/>
            <person name="Wu L."/>
            <person name="Ma J."/>
        </authorList>
    </citation>
    <scope>NUCLEOTIDE SEQUENCE [LARGE SCALE GENOMIC DNA]</scope>
    <source>
        <strain evidence="3">CECT 7806</strain>
    </source>
</reference>
<feature type="transmembrane region" description="Helical" evidence="1">
    <location>
        <begin position="262"/>
        <end position="284"/>
    </location>
</feature>